<accession>A0A8S9JS66</accession>
<dbReference type="AlphaFoldDB" id="A0A8S9JS66"/>
<name>A0A8S9JS66_BRACR</name>
<comment type="caution">
    <text evidence="1">The sequence shown here is derived from an EMBL/GenBank/DDBJ whole genome shotgun (WGS) entry which is preliminary data.</text>
</comment>
<proteinExistence type="predicted"/>
<reference evidence="1" key="1">
    <citation type="submission" date="2019-12" db="EMBL/GenBank/DDBJ databases">
        <title>Genome sequencing and annotation of Brassica cretica.</title>
        <authorList>
            <person name="Studholme D.J."/>
            <person name="Sarris P.F."/>
        </authorList>
    </citation>
    <scope>NUCLEOTIDE SEQUENCE</scope>
    <source>
        <strain evidence="1">PFS-102/07</strain>
        <tissue evidence="1">Leaf</tissue>
    </source>
</reference>
<protein>
    <submittedName>
        <fullName evidence="1">Uncharacterized protein</fullName>
    </submittedName>
</protein>
<evidence type="ECO:0000313" key="1">
    <source>
        <dbReference type="EMBL" id="KAF2584472.1"/>
    </source>
</evidence>
<sequence>MHGLMSYRRFGRARSLRSDRPLVRARSLHSDRTLVRARLLRSDRAEHAFCRCVTILLELLSDDSRFFRKGSCFCCSLALLATSSSHLTCAQAFCEYYRTMDKPVNRMYVRMLVARFQGPSSGFLIAGTWSVPLSGTRGSGSCLEAGGNDTGAPLGQDPVPLVLLAWVPLKPKLILNPGTGCKALCLDAAGRVSGRTGRGRGVNFVTLAGSSLTRHVALRDHGVGLDGQSCSCLIVGWPVGLSSPTLGVGRPSVIFLFNCWPVTFPSLSITFRSFLPSAPKVRTETGLSPDSSSIAAKLISSVPRSRHFGWVVSRLCLALRVLFFAAAWLTPLTSKPPDMT</sequence>
<gene>
    <name evidence="1" type="ORF">F2Q70_00036154</name>
</gene>
<organism evidence="1">
    <name type="scientific">Brassica cretica</name>
    <name type="common">Mustard</name>
    <dbReference type="NCBI Taxonomy" id="69181"/>
    <lineage>
        <taxon>Eukaryota</taxon>
        <taxon>Viridiplantae</taxon>
        <taxon>Streptophyta</taxon>
        <taxon>Embryophyta</taxon>
        <taxon>Tracheophyta</taxon>
        <taxon>Spermatophyta</taxon>
        <taxon>Magnoliopsida</taxon>
        <taxon>eudicotyledons</taxon>
        <taxon>Gunneridae</taxon>
        <taxon>Pentapetalae</taxon>
        <taxon>rosids</taxon>
        <taxon>malvids</taxon>
        <taxon>Brassicales</taxon>
        <taxon>Brassicaceae</taxon>
        <taxon>Brassiceae</taxon>
        <taxon>Brassica</taxon>
    </lineage>
</organism>
<dbReference type="EMBL" id="QGKY02000246">
    <property type="protein sequence ID" value="KAF2584472.1"/>
    <property type="molecule type" value="Genomic_DNA"/>
</dbReference>